<gene>
    <name evidence="2" type="ORF">AMOR_40190</name>
</gene>
<evidence type="ECO:0000313" key="3">
    <source>
        <dbReference type="Proteomes" id="UP001162891"/>
    </source>
</evidence>
<dbReference type="InterPro" id="IPR050765">
    <property type="entry name" value="Riboflavin_Biosynth_HTPR"/>
</dbReference>
<feature type="domain" description="Bacterial bifunctional deaminase-reductase C-terminal" evidence="1">
    <location>
        <begin position="2"/>
        <end position="182"/>
    </location>
</feature>
<sequence length="191" mass="20880">MRKIIVTEWMSLDGVVQAPAYANEDPSGGFKHGGWHLPYFEPVAMKWVAQTLEGAGGYLFGRRTYETFAAYWPGAPKDEEVLSRPLNERPKYVASRTLKGELPWNNARVIEGSLAALKDGDGGDLLCIGSSALVQALFALDLVDELRLIVDPVLLGGGKRAFRDDGVRRPFRLVEGQLTSTGALLATYARA</sequence>
<dbReference type="InterPro" id="IPR002734">
    <property type="entry name" value="RibDG_C"/>
</dbReference>
<evidence type="ECO:0000259" key="1">
    <source>
        <dbReference type="Pfam" id="PF01872"/>
    </source>
</evidence>
<dbReference type="Proteomes" id="UP001162891">
    <property type="component" value="Chromosome"/>
</dbReference>
<organism evidence="2 3">
    <name type="scientific">Anaeromyxobacter oryzae</name>
    <dbReference type="NCBI Taxonomy" id="2918170"/>
    <lineage>
        <taxon>Bacteria</taxon>
        <taxon>Pseudomonadati</taxon>
        <taxon>Myxococcota</taxon>
        <taxon>Myxococcia</taxon>
        <taxon>Myxococcales</taxon>
        <taxon>Cystobacterineae</taxon>
        <taxon>Anaeromyxobacteraceae</taxon>
        <taxon>Anaeromyxobacter</taxon>
    </lineage>
</organism>
<dbReference type="InterPro" id="IPR024072">
    <property type="entry name" value="DHFR-like_dom_sf"/>
</dbReference>
<dbReference type="SUPFAM" id="SSF53597">
    <property type="entry name" value="Dihydrofolate reductase-like"/>
    <property type="match status" value="1"/>
</dbReference>
<proteinExistence type="predicted"/>
<protein>
    <submittedName>
        <fullName evidence="2">Deaminase reductase</fullName>
    </submittedName>
</protein>
<keyword evidence="3" id="KW-1185">Reference proteome</keyword>
<evidence type="ECO:0000313" key="2">
    <source>
        <dbReference type="EMBL" id="BDG05023.1"/>
    </source>
</evidence>
<name>A0ABM7WZQ5_9BACT</name>
<dbReference type="RefSeq" id="WP_248353551.1">
    <property type="nucleotide sequence ID" value="NZ_AP025591.1"/>
</dbReference>
<dbReference type="EMBL" id="AP025591">
    <property type="protein sequence ID" value="BDG05023.1"/>
    <property type="molecule type" value="Genomic_DNA"/>
</dbReference>
<reference evidence="3" key="1">
    <citation type="journal article" date="2022" name="Int. J. Syst. Evol. Microbiol.">
        <title>Anaeromyxobacter oryzae sp. nov., Anaeromyxobacter diazotrophicus sp. nov. and Anaeromyxobacter paludicola sp. nov., isolated from paddy soils.</title>
        <authorList>
            <person name="Itoh H."/>
            <person name="Xu Z."/>
            <person name="Mise K."/>
            <person name="Masuda Y."/>
            <person name="Ushijima N."/>
            <person name="Hayakawa C."/>
            <person name="Shiratori Y."/>
            <person name="Senoo K."/>
        </authorList>
    </citation>
    <scope>NUCLEOTIDE SEQUENCE [LARGE SCALE GENOMIC DNA]</scope>
    <source>
        <strain evidence="3">Red232</strain>
    </source>
</reference>
<dbReference type="Gene3D" id="3.40.430.10">
    <property type="entry name" value="Dihydrofolate Reductase, subunit A"/>
    <property type="match status" value="1"/>
</dbReference>
<accession>A0ABM7WZQ5</accession>
<dbReference type="PANTHER" id="PTHR38011">
    <property type="entry name" value="DIHYDROFOLATE REDUCTASE FAMILY PROTEIN (AFU_ORTHOLOGUE AFUA_8G06820)"/>
    <property type="match status" value="1"/>
</dbReference>
<dbReference type="Pfam" id="PF01872">
    <property type="entry name" value="RibD_C"/>
    <property type="match status" value="1"/>
</dbReference>
<dbReference type="PANTHER" id="PTHR38011:SF2">
    <property type="entry name" value="BIFUNCTIONAL DEAMINASE-REDUCTASE DOMAIN PROTEIN"/>
    <property type="match status" value="1"/>
</dbReference>